<dbReference type="PANTHER" id="PTHR47966:SF51">
    <property type="entry name" value="BETA-SITE APP-CLEAVING ENZYME, ISOFORM A-RELATED"/>
    <property type="match status" value="1"/>
</dbReference>
<gene>
    <name evidence="8" type="ORF">NSCI0253_LOCUS46753</name>
</gene>
<keyword evidence="2" id="KW-0645">Protease</keyword>
<keyword evidence="4" id="KW-0378">Hydrolase</keyword>
<dbReference type="AlphaFoldDB" id="A0A7S1B1Y0"/>
<keyword evidence="6" id="KW-1015">Disulfide bond</keyword>
<dbReference type="EMBL" id="HBFQ01065816">
    <property type="protein sequence ID" value="CAD8872396.1"/>
    <property type="molecule type" value="Transcribed_RNA"/>
</dbReference>
<feature type="active site" evidence="5">
    <location>
        <position position="343"/>
    </location>
</feature>
<accession>A0A7S1B1Y0</accession>
<dbReference type="PANTHER" id="PTHR47966">
    <property type="entry name" value="BETA-SITE APP-CLEAVING ENZYME, ISOFORM A-RELATED"/>
    <property type="match status" value="1"/>
</dbReference>
<dbReference type="InterPro" id="IPR021109">
    <property type="entry name" value="Peptidase_aspartic_dom_sf"/>
</dbReference>
<evidence type="ECO:0000256" key="4">
    <source>
        <dbReference type="ARBA" id="ARBA00022801"/>
    </source>
</evidence>
<evidence type="ECO:0000256" key="2">
    <source>
        <dbReference type="ARBA" id="ARBA00022670"/>
    </source>
</evidence>
<evidence type="ECO:0000313" key="8">
    <source>
        <dbReference type="EMBL" id="CAD8872396.1"/>
    </source>
</evidence>
<feature type="disulfide bond" evidence="6">
    <location>
        <begin position="145"/>
        <end position="150"/>
    </location>
</feature>
<evidence type="ECO:0000256" key="1">
    <source>
        <dbReference type="ARBA" id="ARBA00007447"/>
    </source>
</evidence>
<dbReference type="CDD" id="cd05471">
    <property type="entry name" value="pepsin_like"/>
    <property type="match status" value="1"/>
</dbReference>
<proteinExistence type="inferred from homology"/>
<dbReference type="InterPro" id="IPR034164">
    <property type="entry name" value="Pepsin-like_dom"/>
</dbReference>
<evidence type="ECO:0000259" key="7">
    <source>
        <dbReference type="PROSITE" id="PS51767"/>
    </source>
</evidence>
<dbReference type="PRINTS" id="PR00792">
    <property type="entry name" value="PEPSIN"/>
</dbReference>
<dbReference type="Pfam" id="PF00026">
    <property type="entry name" value="Asp"/>
    <property type="match status" value="1"/>
</dbReference>
<dbReference type="InterPro" id="IPR033121">
    <property type="entry name" value="PEPTIDASE_A1"/>
</dbReference>
<dbReference type="SUPFAM" id="SSF50630">
    <property type="entry name" value="Acid proteases"/>
    <property type="match status" value="1"/>
</dbReference>
<name>A0A7S1B1Y0_NOCSC</name>
<dbReference type="GO" id="GO:0004190">
    <property type="term" value="F:aspartic-type endopeptidase activity"/>
    <property type="evidence" value="ECO:0007669"/>
    <property type="project" value="UniProtKB-KW"/>
</dbReference>
<protein>
    <recommendedName>
        <fullName evidence="7">Peptidase A1 domain-containing protein</fullName>
    </recommendedName>
</protein>
<comment type="similarity">
    <text evidence="1">Belongs to the peptidase A1 family.</text>
</comment>
<dbReference type="PROSITE" id="PS51767">
    <property type="entry name" value="PEPTIDASE_A1"/>
    <property type="match status" value="1"/>
</dbReference>
<organism evidence="8">
    <name type="scientific">Noctiluca scintillans</name>
    <name type="common">Sea sparkle</name>
    <name type="synonym">Red tide dinoflagellate</name>
    <dbReference type="NCBI Taxonomy" id="2966"/>
    <lineage>
        <taxon>Eukaryota</taxon>
        <taxon>Sar</taxon>
        <taxon>Alveolata</taxon>
        <taxon>Dinophyceae</taxon>
        <taxon>Noctilucales</taxon>
        <taxon>Noctilucaceae</taxon>
        <taxon>Noctiluca</taxon>
    </lineage>
</organism>
<evidence type="ECO:0000256" key="6">
    <source>
        <dbReference type="PIRSR" id="PIRSR601461-2"/>
    </source>
</evidence>
<dbReference type="InterPro" id="IPR001461">
    <property type="entry name" value="Aspartic_peptidase_A1"/>
</dbReference>
<dbReference type="GO" id="GO:0006508">
    <property type="term" value="P:proteolysis"/>
    <property type="evidence" value="ECO:0007669"/>
    <property type="project" value="UniProtKB-KW"/>
</dbReference>
<keyword evidence="3" id="KW-0064">Aspartyl protease</keyword>
<evidence type="ECO:0000256" key="3">
    <source>
        <dbReference type="ARBA" id="ARBA00022750"/>
    </source>
</evidence>
<evidence type="ECO:0000256" key="5">
    <source>
        <dbReference type="PIRSR" id="PIRSR601461-1"/>
    </source>
</evidence>
<feature type="active site" evidence="5">
    <location>
        <position position="132"/>
    </location>
</feature>
<dbReference type="Gene3D" id="2.40.70.10">
    <property type="entry name" value="Acid Proteases"/>
    <property type="match status" value="2"/>
</dbReference>
<sequence>MFLHPASTAMQCSVAQVIHSTAKVAAFAFLSSVIFLPMIFRDKSIGVLRAHAHQVELSLSDVPLEELLENPERSKISLNRRLAEPEPEPHLVKLRRESVPVLRLGKIASYKTSYSGLLHVGHPSQEFRVVFDTGSGHLVLPAVECMSESCQVHRTYNVSASTSSEAINLHGDLVFAGETSDQLSINYGTGTVLGEFVRDTLCFGVRTVESEDQNKGPRCFSMRMVVAIEMSTRPFKDFQFDGILGLGLPALSVSSSFSFLHQLALDSPRGEMSFGIFLTEGDAGEESEIAIGGYNKKRLLEPLTWSPVSGADLGFWQVEVKAFRIDGVEHEMCMDGTCRAIVDSGTSHLGIPKMWKDEIESKLQVDAENLLDCRLAPSPVIEIEVANRNLTLYSSTYMRRLPLRNGLNVGSVEHTSESTKSSLRSVEVTAEADSANVSRHCSPRLMHVNLPTMGDKFFVLGETVLHRYYTVFDWGQMRVGFGLAANNWNIGVRSGGERGELPHDVEVLLAQTHVEHSVGKRLSGKLALTNGERGESDEDEEDSMAFVQVVITLRHRSPAY</sequence>
<feature type="domain" description="Peptidase A1" evidence="7">
    <location>
        <begin position="114"/>
        <end position="482"/>
    </location>
</feature>
<reference evidence="8" key="1">
    <citation type="submission" date="2021-01" db="EMBL/GenBank/DDBJ databases">
        <authorList>
            <person name="Corre E."/>
            <person name="Pelletier E."/>
            <person name="Niang G."/>
            <person name="Scheremetjew M."/>
            <person name="Finn R."/>
            <person name="Kale V."/>
            <person name="Holt S."/>
            <person name="Cochrane G."/>
            <person name="Meng A."/>
            <person name="Brown T."/>
            <person name="Cohen L."/>
        </authorList>
    </citation>
    <scope>NUCLEOTIDE SEQUENCE</scope>
</reference>